<feature type="compositionally biased region" description="Basic and acidic residues" evidence="1">
    <location>
        <begin position="115"/>
        <end position="125"/>
    </location>
</feature>
<evidence type="ECO:0000256" key="1">
    <source>
        <dbReference type="SAM" id="MobiDB-lite"/>
    </source>
</evidence>
<keyword evidence="3" id="KW-1185">Reference proteome</keyword>
<dbReference type="InterPro" id="IPR039312">
    <property type="entry name" value="ZPR"/>
</dbReference>
<feature type="region of interest" description="Disordered" evidence="1">
    <location>
        <begin position="98"/>
        <end position="142"/>
    </location>
</feature>
<name>A0A0D9XGZ1_9ORYZ</name>
<dbReference type="PANTHER" id="PTHR33601">
    <property type="entry name" value="PROTEIN LITTLE ZIPPER 4"/>
    <property type="match status" value="1"/>
</dbReference>
<sequence length="142" mass="15941">MYLTSGLFAATRFTFQPEAASDELETCGLKMHRSASTFHSHYSSFTRREEVLGLLALRASKEMEKVNSELVLQNCYIMEQNQRLKKAAELLHKERQRLLSELKAQQRQPATHGHGHGDHEDDDKPASSASSDGCGRSSLPTH</sequence>
<organism evidence="2 3">
    <name type="scientific">Leersia perrieri</name>
    <dbReference type="NCBI Taxonomy" id="77586"/>
    <lineage>
        <taxon>Eukaryota</taxon>
        <taxon>Viridiplantae</taxon>
        <taxon>Streptophyta</taxon>
        <taxon>Embryophyta</taxon>
        <taxon>Tracheophyta</taxon>
        <taxon>Spermatophyta</taxon>
        <taxon>Magnoliopsida</taxon>
        <taxon>Liliopsida</taxon>
        <taxon>Poales</taxon>
        <taxon>Poaceae</taxon>
        <taxon>BOP clade</taxon>
        <taxon>Oryzoideae</taxon>
        <taxon>Oryzeae</taxon>
        <taxon>Oryzinae</taxon>
        <taxon>Leersia</taxon>
    </lineage>
</organism>
<protein>
    <submittedName>
        <fullName evidence="2">Uncharacterized protein</fullName>
    </submittedName>
</protein>
<dbReference type="Proteomes" id="UP000032180">
    <property type="component" value="Chromosome 9"/>
</dbReference>
<reference evidence="2 3" key="1">
    <citation type="submission" date="2012-08" db="EMBL/GenBank/DDBJ databases">
        <title>Oryza genome evolution.</title>
        <authorList>
            <person name="Wing R.A."/>
        </authorList>
    </citation>
    <scope>NUCLEOTIDE SEQUENCE</scope>
</reference>
<reference evidence="2" key="3">
    <citation type="submission" date="2015-04" db="UniProtKB">
        <authorList>
            <consortium name="EnsemblPlants"/>
        </authorList>
    </citation>
    <scope>IDENTIFICATION</scope>
</reference>
<evidence type="ECO:0000313" key="3">
    <source>
        <dbReference type="Proteomes" id="UP000032180"/>
    </source>
</evidence>
<reference evidence="3" key="2">
    <citation type="submission" date="2013-12" db="EMBL/GenBank/DDBJ databases">
        <authorList>
            <person name="Yu Y."/>
            <person name="Lee S."/>
            <person name="de Baynast K."/>
            <person name="Wissotski M."/>
            <person name="Liu L."/>
            <person name="Talag J."/>
            <person name="Goicoechea J."/>
            <person name="Angelova A."/>
            <person name="Jetty R."/>
            <person name="Kudrna D."/>
            <person name="Golser W."/>
            <person name="Rivera L."/>
            <person name="Zhang J."/>
            <person name="Wing R."/>
        </authorList>
    </citation>
    <scope>NUCLEOTIDE SEQUENCE</scope>
</reference>
<dbReference type="Gramene" id="LPERR09G16020.4">
    <property type="protein sequence ID" value="LPERR09G16020.4"/>
    <property type="gene ID" value="LPERR09G16020"/>
</dbReference>
<dbReference type="PANTHER" id="PTHR33601:SF1">
    <property type="entry name" value="PROTEIN LITTLE ZIPPER 4"/>
    <property type="match status" value="1"/>
</dbReference>
<accession>A0A0D9XGZ1</accession>
<evidence type="ECO:0000313" key="2">
    <source>
        <dbReference type="EnsemblPlants" id="LPERR09G16020.4"/>
    </source>
</evidence>
<proteinExistence type="predicted"/>
<dbReference type="HOGENOM" id="CLU_151514_0_0_1"/>
<dbReference type="AlphaFoldDB" id="A0A0D9XGZ1"/>
<feature type="compositionally biased region" description="Low complexity" evidence="1">
    <location>
        <begin position="126"/>
        <end position="142"/>
    </location>
</feature>
<dbReference type="EnsemblPlants" id="LPERR09G16020.4">
    <property type="protein sequence ID" value="LPERR09G16020.4"/>
    <property type="gene ID" value="LPERR09G16020"/>
</dbReference>